<reference evidence="2" key="1">
    <citation type="journal article" date="2019" name="Int. J. Syst. Evol. Microbiol.">
        <title>The Global Catalogue of Microorganisms (GCM) 10K type strain sequencing project: providing services to taxonomists for standard genome sequencing and annotation.</title>
        <authorList>
            <consortium name="The Broad Institute Genomics Platform"/>
            <consortium name="The Broad Institute Genome Sequencing Center for Infectious Disease"/>
            <person name="Wu L."/>
            <person name="Ma J."/>
        </authorList>
    </citation>
    <scope>NUCLEOTIDE SEQUENCE [LARGE SCALE GENOMIC DNA]</scope>
    <source>
        <strain evidence="2">CGMCC 1.13587</strain>
    </source>
</reference>
<dbReference type="RefSeq" id="WP_377324227.1">
    <property type="nucleotide sequence ID" value="NZ_JBHSNG010000002.1"/>
</dbReference>
<organism evidence="1 2">
    <name type="scientific">Rhodanobacter terrae</name>
    <dbReference type="NCBI Taxonomy" id="418647"/>
    <lineage>
        <taxon>Bacteria</taxon>
        <taxon>Pseudomonadati</taxon>
        <taxon>Pseudomonadota</taxon>
        <taxon>Gammaproteobacteria</taxon>
        <taxon>Lysobacterales</taxon>
        <taxon>Rhodanobacteraceae</taxon>
        <taxon>Rhodanobacter</taxon>
    </lineage>
</organism>
<accession>A0ABW0SUY8</accession>
<protein>
    <submittedName>
        <fullName evidence="1">Uncharacterized protein</fullName>
    </submittedName>
</protein>
<evidence type="ECO:0000313" key="1">
    <source>
        <dbReference type="EMBL" id="MFC5580070.1"/>
    </source>
</evidence>
<evidence type="ECO:0000313" key="2">
    <source>
        <dbReference type="Proteomes" id="UP001596111"/>
    </source>
</evidence>
<name>A0ABW0SUY8_9GAMM</name>
<keyword evidence="2" id="KW-1185">Reference proteome</keyword>
<sequence>MKTTSRPAAKSKVAKPTRDAFVRLAASSTAVETGRPIGKIERALRATASSAAYSRRADPFGQPGEMVTRFVPFLIRTSVHPCRKRRMPFVEW</sequence>
<comment type="caution">
    <text evidence="1">The sequence shown here is derived from an EMBL/GenBank/DDBJ whole genome shotgun (WGS) entry which is preliminary data.</text>
</comment>
<proteinExistence type="predicted"/>
<dbReference type="EMBL" id="JBHSNG010000002">
    <property type="protein sequence ID" value="MFC5580070.1"/>
    <property type="molecule type" value="Genomic_DNA"/>
</dbReference>
<dbReference type="Proteomes" id="UP001596111">
    <property type="component" value="Unassembled WGS sequence"/>
</dbReference>
<gene>
    <name evidence="1" type="ORF">ACFPPB_02905</name>
</gene>